<evidence type="ECO:0000313" key="1">
    <source>
        <dbReference type="EMBL" id="NYI81856.1"/>
    </source>
</evidence>
<gene>
    <name evidence="1" type="ORF">HNR68_000486</name>
</gene>
<reference evidence="1 2" key="1">
    <citation type="submission" date="2020-07" db="EMBL/GenBank/DDBJ databases">
        <title>Sequencing the genomes of 1000 actinobacteria strains.</title>
        <authorList>
            <person name="Klenk H.-P."/>
        </authorList>
    </citation>
    <scope>NUCLEOTIDE SEQUENCE [LARGE SCALE GENOMIC DNA]</scope>
    <source>
        <strain evidence="1 2">DSM 44065</strain>
    </source>
</reference>
<protein>
    <submittedName>
        <fullName evidence="1">Uncharacterized protein</fullName>
    </submittedName>
</protein>
<sequence length="133" mass="14058">MAKGDDMDRAIRALRTGAVLPAEDSGLLADLIEAHVTAEIGAAPPGGWLIADMAALDLARAVLDGRSAAPDDLKRIVEALREGTAVPQEHSPKLAALLEKHQQLEWPDEPSAAWQRVRDGAQAVAAAVVRAMQ</sequence>
<name>A0A853ADH3_9PSEU</name>
<dbReference type="AlphaFoldDB" id="A0A853ADH3"/>
<dbReference type="RefSeq" id="WP_179717213.1">
    <property type="nucleotide sequence ID" value="NZ_BAABFH010000001.1"/>
</dbReference>
<keyword evidence="2" id="KW-1185">Reference proteome</keyword>
<comment type="caution">
    <text evidence="1">The sequence shown here is derived from an EMBL/GenBank/DDBJ whole genome shotgun (WGS) entry which is preliminary data.</text>
</comment>
<proteinExistence type="predicted"/>
<dbReference type="Proteomes" id="UP000587002">
    <property type="component" value="Unassembled WGS sequence"/>
</dbReference>
<dbReference type="EMBL" id="JACCFJ010000001">
    <property type="protein sequence ID" value="NYI81856.1"/>
    <property type="molecule type" value="Genomic_DNA"/>
</dbReference>
<organism evidence="1 2">
    <name type="scientific">Saccharopolyspora hordei</name>
    <dbReference type="NCBI Taxonomy" id="1838"/>
    <lineage>
        <taxon>Bacteria</taxon>
        <taxon>Bacillati</taxon>
        <taxon>Actinomycetota</taxon>
        <taxon>Actinomycetes</taxon>
        <taxon>Pseudonocardiales</taxon>
        <taxon>Pseudonocardiaceae</taxon>
        <taxon>Saccharopolyspora</taxon>
    </lineage>
</organism>
<accession>A0A853ADH3</accession>
<evidence type="ECO:0000313" key="2">
    <source>
        <dbReference type="Proteomes" id="UP000587002"/>
    </source>
</evidence>